<dbReference type="Proteomes" id="UP000237000">
    <property type="component" value="Unassembled WGS sequence"/>
</dbReference>
<sequence length="62" mass="6882">MDVIMSTAESGWLVSNEVKTVCIPHNITKVIGELYVDMSKDSNTCAYMYVEVIGSSIWLPVL</sequence>
<comment type="caution">
    <text evidence="1">The sequence shown here is derived from an EMBL/GenBank/DDBJ whole genome shotgun (WGS) entry which is preliminary data.</text>
</comment>
<proteinExistence type="predicted"/>
<dbReference type="AlphaFoldDB" id="A0A2P5G0F4"/>
<dbReference type="EMBL" id="JXTC01000002">
    <property type="protein sequence ID" value="POO03489.1"/>
    <property type="molecule type" value="Genomic_DNA"/>
</dbReference>
<accession>A0A2P5G0F4</accession>
<name>A0A2P5G0F4_TREOI</name>
<evidence type="ECO:0000313" key="2">
    <source>
        <dbReference type="Proteomes" id="UP000237000"/>
    </source>
</evidence>
<evidence type="ECO:0000313" key="1">
    <source>
        <dbReference type="EMBL" id="POO03489.1"/>
    </source>
</evidence>
<keyword evidence="2" id="KW-1185">Reference proteome</keyword>
<dbReference type="InParanoid" id="A0A2P5G0F4"/>
<organism evidence="1 2">
    <name type="scientific">Trema orientale</name>
    <name type="common">Charcoal tree</name>
    <name type="synonym">Celtis orientalis</name>
    <dbReference type="NCBI Taxonomy" id="63057"/>
    <lineage>
        <taxon>Eukaryota</taxon>
        <taxon>Viridiplantae</taxon>
        <taxon>Streptophyta</taxon>
        <taxon>Embryophyta</taxon>
        <taxon>Tracheophyta</taxon>
        <taxon>Spermatophyta</taxon>
        <taxon>Magnoliopsida</taxon>
        <taxon>eudicotyledons</taxon>
        <taxon>Gunneridae</taxon>
        <taxon>Pentapetalae</taxon>
        <taxon>rosids</taxon>
        <taxon>fabids</taxon>
        <taxon>Rosales</taxon>
        <taxon>Cannabaceae</taxon>
        <taxon>Trema</taxon>
    </lineage>
</organism>
<gene>
    <name evidence="1" type="ORF">TorRG33x02_006940</name>
</gene>
<protein>
    <submittedName>
        <fullName evidence="1">Uncharacterized protein</fullName>
    </submittedName>
</protein>
<reference evidence="2" key="1">
    <citation type="submission" date="2016-06" db="EMBL/GenBank/DDBJ databases">
        <title>Parallel loss of symbiosis genes in relatives of nitrogen-fixing non-legume Parasponia.</title>
        <authorList>
            <person name="Van Velzen R."/>
            <person name="Holmer R."/>
            <person name="Bu F."/>
            <person name="Rutten L."/>
            <person name="Van Zeijl A."/>
            <person name="Liu W."/>
            <person name="Santuari L."/>
            <person name="Cao Q."/>
            <person name="Sharma T."/>
            <person name="Shen D."/>
            <person name="Roswanjaya Y."/>
            <person name="Wardhani T."/>
            <person name="Kalhor M.S."/>
            <person name="Jansen J."/>
            <person name="Van den Hoogen J."/>
            <person name="Gungor B."/>
            <person name="Hartog M."/>
            <person name="Hontelez J."/>
            <person name="Verver J."/>
            <person name="Yang W.-C."/>
            <person name="Schijlen E."/>
            <person name="Repin R."/>
            <person name="Schilthuizen M."/>
            <person name="Schranz E."/>
            <person name="Heidstra R."/>
            <person name="Miyata K."/>
            <person name="Fedorova E."/>
            <person name="Kohlen W."/>
            <person name="Bisseling T."/>
            <person name="Smit S."/>
            <person name="Geurts R."/>
        </authorList>
    </citation>
    <scope>NUCLEOTIDE SEQUENCE [LARGE SCALE GENOMIC DNA]</scope>
    <source>
        <strain evidence="2">cv. RG33-2</strain>
    </source>
</reference>